<dbReference type="CDD" id="cd06334">
    <property type="entry name" value="PBP1_ABC_ligand_binding-like"/>
    <property type="match status" value="1"/>
</dbReference>
<proteinExistence type="inferred from homology"/>
<dbReference type="PANTHER" id="PTHR47235:SF1">
    <property type="entry name" value="BLR6548 PROTEIN"/>
    <property type="match status" value="1"/>
</dbReference>
<reference evidence="5 6" key="1">
    <citation type="submission" date="2015-08" db="EMBL/GenBank/DDBJ databases">
        <title>Investigation of the bacterial diversity of lava forest soil.</title>
        <authorList>
            <person name="Lee J.S."/>
        </authorList>
    </citation>
    <scope>NUCLEOTIDE SEQUENCE [LARGE SCALE GENOMIC DNA]</scope>
    <source>
        <strain evidence="5 6">GJW-30</strain>
    </source>
</reference>
<feature type="signal peptide" evidence="3">
    <location>
        <begin position="1"/>
        <end position="24"/>
    </location>
</feature>
<dbReference type="PANTHER" id="PTHR47235">
    <property type="entry name" value="BLR6548 PROTEIN"/>
    <property type="match status" value="1"/>
</dbReference>
<evidence type="ECO:0000259" key="4">
    <source>
        <dbReference type="Pfam" id="PF13458"/>
    </source>
</evidence>
<evidence type="ECO:0000256" key="2">
    <source>
        <dbReference type="ARBA" id="ARBA00022729"/>
    </source>
</evidence>
<dbReference type="Proteomes" id="UP000236884">
    <property type="component" value="Chromosome"/>
</dbReference>
<protein>
    <recommendedName>
        <fullName evidence="4">Leucine-binding protein domain-containing protein</fullName>
    </recommendedName>
</protein>
<gene>
    <name evidence="5" type="ORF">GJW-30_1_01070</name>
</gene>
<dbReference type="KEGG" id="vgo:GJW-30_1_01070"/>
<evidence type="ECO:0000313" key="6">
    <source>
        <dbReference type="Proteomes" id="UP000236884"/>
    </source>
</evidence>
<evidence type="ECO:0000313" key="5">
    <source>
        <dbReference type="EMBL" id="BAT58544.1"/>
    </source>
</evidence>
<dbReference type="AlphaFoldDB" id="A0A0S3PRS1"/>
<feature type="domain" description="Leucine-binding protein" evidence="4">
    <location>
        <begin position="27"/>
        <end position="377"/>
    </location>
</feature>
<accession>A0A0S3PRS1</accession>
<evidence type="ECO:0000256" key="3">
    <source>
        <dbReference type="SAM" id="SignalP"/>
    </source>
</evidence>
<dbReference type="Pfam" id="PF13458">
    <property type="entry name" value="Peripla_BP_6"/>
    <property type="match status" value="1"/>
</dbReference>
<keyword evidence="6" id="KW-1185">Reference proteome</keyword>
<keyword evidence="2 3" id="KW-0732">Signal</keyword>
<comment type="similarity">
    <text evidence="1">Belongs to the leucine-binding protein family.</text>
</comment>
<dbReference type="SUPFAM" id="SSF53822">
    <property type="entry name" value="Periplasmic binding protein-like I"/>
    <property type="match status" value="1"/>
</dbReference>
<dbReference type="RefSeq" id="WP_096352628.1">
    <property type="nucleotide sequence ID" value="NZ_AP014946.1"/>
</dbReference>
<sequence>MKLKLSTLAAAAALTAAGLIPAAAQETVKFALCYDITKVYSFVTPQVAQAARDYATLLNTKGGIEGKQIEVIVQDHGNEPQRGIECYEKLKREGVMVFDFLSTPVSRAVLPRITKDGNIMMQSLAGRGDAVDGEVFKNVFPVGPTYWGQAANDVEYIKIKSGGSLKGKKIAFLYVDYPFGQEPIGILKTIAAKEGFDLQLFPYPLPGNDQASAWTQMRRFNPDWIISWSLANMHVIASREMKRNGIPIDKYIAVNWFNEVDIKNIGPDAAKGLKRGTNVAGGQGHPIFQEIIKEVYDKGKGAGDRKHLDDVYYNTGLAMYAIAFEGARLALKQGGWPLTPEKMKAGLESIKDFDANGLMAPMTVTAKDHGGGGKTRIEMWDGTKWVPETQWIAGFTDEVWKVVKEQSAEYAKQDAAK</sequence>
<dbReference type="EMBL" id="AP014946">
    <property type="protein sequence ID" value="BAT58544.1"/>
    <property type="molecule type" value="Genomic_DNA"/>
</dbReference>
<dbReference type="InterPro" id="IPR028082">
    <property type="entry name" value="Peripla_BP_I"/>
</dbReference>
<dbReference type="InterPro" id="IPR028081">
    <property type="entry name" value="Leu-bd"/>
</dbReference>
<evidence type="ECO:0000256" key="1">
    <source>
        <dbReference type="ARBA" id="ARBA00010062"/>
    </source>
</evidence>
<organism evidence="5 6">
    <name type="scientific">Variibacter gotjawalensis</name>
    <dbReference type="NCBI Taxonomy" id="1333996"/>
    <lineage>
        <taxon>Bacteria</taxon>
        <taxon>Pseudomonadati</taxon>
        <taxon>Pseudomonadota</taxon>
        <taxon>Alphaproteobacteria</taxon>
        <taxon>Hyphomicrobiales</taxon>
        <taxon>Nitrobacteraceae</taxon>
        <taxon>Variibacter</taxon>
    </lineage>
</organism>
<dbReference type="Gene3D" id="3.40.50.2300">
    <property type="match status" value="2"/>
</dbReference>
<dbReference type="OrthoDB" id="8184122at2"/>
<name>A0A0S3PRS1_9BRAD</name>
<feature type="chain" id="PRO_5006615480" description="Leucine-binding protein domain-containing protein" evidence="3">
    <location>
        <begin position="25"/>
        <end position="417"/>
    </location>
</feature>